<dbReference type="EMBL" id="JAAIUW010000005">
    <property type="protein sequence ID" value="KAF7833076.1"/>
    <property type="molecule type" value="Genomic_DNA"/>
</dbReference>
<accession>A0A834WV59</accession>
<gene>
    <name evidence="1" type="ORF">G2W53_015409</name>
</gene>
<evidence type="ECO:0000313" key="1">
    <source>
        <dbReference type="EMBL" id="KAF7833076.1"/>
    </source>
</evidence>
<proteinExistence type="predicted"/>
<organism evidence="1 2">
    <name type="scientific">Senna tora</name>
    <dbReference type="NCBI Taxonomy" id="362788"/>
    <lineage>
        <taxon>Eukaryota</taxon>
        <taxon>Viridiplantae</taxon>
        <taxon>Streptophyta</taxon>
        <taxon>Embryophyta</taxon>
        <taxon>Tracheophyta</taxon>
        <taxon>Spermatophyta</taxon>
        <taxon>Magnoliopsida</taxon>
        <taxon>eudicotyledons</taxon>
        <taxon>Gunneridae</taxon>
        <taxon>Pentapetalae</taxon>
        <taxon>rosids</taxon>
        <taxon>fabids</taxon>
        <taxon>Fabales</taxon>
        <taxon>Fabaceae</taxon>
        <taxon>Caesalpinioideae</taxon>
        <taxon>Cassia clade</taxon>
        <taxon>Senna</taxon>
    </lineage>
</organism>
<name>A0A834WV59_9FABA</name>
<comment type="caution">
    <text evidence="1">The sequence shown here is derived from an EMBL/GenBank/DDBJ whole genome shotgun (WGS) entry which is preliminary data.</text>
</comment>
<reference evidence="1" key="1">
    <citation type="submission" date="2020-09" db="EMBL/GenBank/DDBJ databases">
        <title>Genome-Enabled Discovery of Anthraquinone Biosynthesis in Senna tora.</title>
        <authorList>
            <person name="Kang S.-H."/>
            <person name="Pandey R.P."/>
            <person name="Lee C.-M."/>
            <person name="Sim J.-S."/>
            <person name="Jeong J.-T."/>
            <person name="Choi B.-S."/>
            <person name="Jung M."/>
            <person name="Ginzburg D."/>
            <person name="Zhao K."/>
            <person name="Won S.Y."/>
            <person name="Oh T.-J."/>
            <person name="Yu Y."/>
            <person name="Kim N.-H."/>
            <person name="Lee O.R."/>
            <person name="Lee T.-H."/>
            <person name="Bashyal P."/>
            <person name="Kim T.-S."/>
            <person name="Lee W.-H."/>
            <person name="Kawkins C."/>
            <person name="Kim C.-K."/>
            <person name="Kim J.S."/>
            <person name="Ahn B.O."/>
            <person name="Rhee S.Y."/>
            <person name="Sohng J.K."/>
        </authorList>
    </citation>
    <scope>NUCLEOTIDE SEQUENCE</scope>
    <source>
        <tissue evidence="1">Leaf</tissue>
    </source>
</reference>
<dbReference type="Proteomes" id="UP000634136">
    <property type="component" value="Unassembled WGS sequence"/>
</dbReference>
<sequence>MNGGGVSMRVYFSSSATCSWFLYRNWKASWVSLLCSSCLLSNISIFLVNVPTSSTALPPLVACLPCLLVMCCVPAAKVGDEMWEHNLCPFSFMHGYFFDGRKDDVLQSYQLLLDQEPDSGVVLEVYLVYVDLACLTGLGLPSLPSNAQCLFNFSVGSLLKNASSFNMLPSFLCCYLLRGYGALVFVRHDTYMEEIKLIIWRFGTFAVIRGKSIDDEQCGSDMVVSDWLGGASPVAFGGRTQWLGFGGWVVMEV</sequence>
<protein>
    <submittedName>
        <fullName evidence="1">Uncharacterized protein</fullName>
    </submittedName>
</protein>
<dbReference type="AlphaFoldDB" id="A0A834WV59"/>
<evidence type="ECO:0000313" key="2">
    <source>
        <dbReference type="Proteomes" id="UP000634136"/>
    </source>
</evidence>
<keyword evidence="2" id="KW-1185">Reference proteome</keyword>